<dbReference type="Proteomes" id="UP001497497">
    <property type="component" value="Unassembled WGS sequence"/>
</dbReference>
<evidence type="ECO:0000256" key="1">
    <source>
        <dbReference type="SAM" id="MobiDB-lite"/>
    </source>
</evidence>
<evidence type="ECO:0000313" key="3">
    <source>
        <dbReference type="Proteomes" id="UP001497497"/>
    </source>
</evidence>
<comment type="caution">
    <text evidence="2">The sequence shown here is derived from an EMBL/GenBank/DDBJ whole genome shotgun (WGS) entry which is preliminary data.</text>
</comment>
<feature type="region of interest" description="Disordered" evidence="1">
    <location>
        <begin position="438"/>
        <end position="464"/>
    </location>
</feature>
<gene>
    <name evidence="2" type="ORF">GSLYS_00019928001</name>
</gene>
<feature type="compositionally biased region" description="Basic and acidic residues" evidence="1">
    <location>
        <begin position="438"/>
        <end position="451"/>
    </location>
</feature>
<organism evidence="2 3">
    <name type="scientific">Lymnaea stagnalis</name>
    <name type="common">Great pond snail</name>
    <name type="synonym">Helix stagnalis</name>
    <dbReference type="NCBI Taxonomy" id="6523"/>
    <lineage>
        <taxon>Eukaryota</taxon>
        <taxon>Metazoa</taxon>
        <taxon>Spiralia</taxon>
        <taxon>Lophotrochozoa</taxon>
        <taxon>Mollusca</taxon>
        <taxon>Gastropoda</taxon>
        <taxon>Heterobranchia</taxon>
        <taxon>Euthyneura</taxon>
        <taxon>Panpulmonata</taxon>
        <taxon>Hygrophila</taxon>
        <taxon>Lymnaeoidea</taxon>
        <taxon>Lymnaeidae</taxon>
        <taxon>Lymnaea</taxon>
    </lineage>
</organism>
<evidence type="ECO:0000313" key="2">
    <source>
        <dbReference type="EMBL" id="CAL1546551.1"/>
    </source>
</evidence>
<sequence length="492" mass="55740">MELPFSEKIFFSIVRYMREICKKHVKFDDFASVSGFLCFDIDGKTQHRFVVSEVVDRTIGCEGNSSGLGALHWSHVKKLCNTRKEAKRNTRGVCGYSSPKLNDRCLEYREIHPVLRHGNTLSRKQSTMQKSLSGPVNHLQFSSARNKMNNRTFTRENFQINALKLKEVLSPVKTFSNSTVNISNTHDDLDEKCILNSGDFAQHQDIEDKDAETGVNNHNLNKLTKRNYSSQNLLLNESHGAKEHRSSTNLRKTHSKDLLPLEKIPCKSPDATPTQSCPPKLSKREDSDVSIGSTRPKYLVKHNDELLLPCPRLRTVITQDCITAPRQKHSELNINQDSSTAPRQNHSEHHINEGCEENTVVSSAHMSLLINSIITAISRPGVQTVTTEHAVSPLKEDFCKDMDNESMKSTNSHVTLSSSHTASLKHFFEAAVPVKEIPEPTKLEPSRKKSCESQQMSDSSSIAKKKSRVFKWMKIFKRDQLSNKCKDNYQHD</sequence>
<proteinExistence type="predicted"/>
<name>A0AAV2IJT2_LYMST</name>
<accession>A0AAV2IJT2</accession>
<feature type="region of interest" description="Disordered" evidence="1">
    <location>
        <begin position="238"/>
        <end position="292"/>
    </location>
</feature>
<feature type="compositionally biased region" description="Low complexity" evidence="1">
    <location>
        <begin position="452"/>
        <end position="461"/>
    </location>
</feature>
<dbReference type="AlphaFoldDB" id="A0AAV2IJT2"/>
<protein>
    <submittedName>
        <fullName evidence="2">Uncharacterized protein</fullName>
    </submittedName>
</protein>
<reference evidence="2 3" key="1">
    <citation type="submission" date="2024-04" db="EMBL/GenBank/DDBJ databases">
        <authorList>
            <consortium name="Genoscope - CEA"/>
            <person name="William W."/>
        </authorList>
    </citation>
    <scope>NUCLEOTIDE SEQUENCE [LARGE SCALE GENOMIC DNA]</scope>
</reference>
<dbReference type="EMBL" id="CAXITT010000827">
    <property type="protein sequence ID" value="CAL1546551.1"/>
    <property type="molecule type" value="Genomic_DNA"/>
</dbReference>
<keyword evidence="3" id="KW-1185">Reference proteome</keyword>